<proteinExistence type="predicted"/>
<evidence type="ECO:0000313" key="1">
    <source>
        <dbReference type="EMBL" id="MWY74891.1"/>
    </source>
</evidence>
<dbReference type="PANTHER" id="PTHR39431:SF1">
    <property type="entry name" value="FRPA_C-RELATED PROTEIN"/>
    <property type="match status" value="1"/>
</dbReference>
<comment type="caution">
    <text evidence="1">The sequence shown here is derived from an EMBL/GenBank/DDBJ whole genome shotgun (WGS) entry which is preliminary data.</text>
</comment>
<protein>
    <submittedName>
        <fullName evidence="1">Thrombospondin</fullName>
    </submittedName>
</protein>
<dbReference type="RefSeq" id="WP_010031671.1">
    <property type="nucleotide sequence ID" value="NZ_CP025778.1"/>
</dbReference>
<reference evidence="1" key="1">
    <citation type="submission" date="2019-06" db="EMBL/GenBank/DDBJ databases">
        <title>Phylogeography and genetic diversity of Francisella tularensis subsp. holarctica in France (1947-2018).</title>
        <authorList>
            <person name="Kevin M."/>
            <person name="Madani N."/>
            <person name="Maurin M."/>
        </authorList>
    </citation>
    <scope>NUCLEOTIDE SEQUENCE</scope>
    <source>
        <strain evidence="1">10-1635/5</strain>
        <strain evidence="2">93-11516</strain>
    </source>
</reference>
<dbReference type="PANTHER" id="PTHR39431">
    <property type="entry name" value="FRPA/C-RELATED PROTEIN"/>
    <property type="match status" value="1"/>
</dbReference>
<sequence length="363" mass="38911">MSDTSTDLQNGFDFAGLAASMALAAKNNEFTMATAAFIGMLNEPVKAYNSVKAFSTGAKSFDSIVFGMDLGLVQGEAIAQAMMQRGIAAGASMYLGTAVAINVATTMYDSYQQSDGSLEDFSNIYTQKVNEIEMNGVGNYIIGAFTGDTWVKAAADVGQWLGGVAYDWTPDFIKEIIFESSQSGNQETLLVIRRDLLTLDLDGDGIETVSADGSVLFDSNADGVKRGTGWVGADDGLLVRDIDGSRTIDNGKELFGDATVKSDGTVATDGFDALSDLDSNNDGVFDANDTAFEEVKVWQDKDQDGVTDDGELTSLADAGIDSIDLNAKTVNKSVAGGYITQDFYSYKYRWNYYYSRSYGFCGE</sequence>
<gene>
    <name evidence="1" type="ORF">FNB10_07620</name>
    <name evidence="2" type="ORF">FND40_07805</name>
</gene>
<dbReference type="AlphaFoldDB" id="A0A6B0KBF5"/>
<accession>A0A6B0KBF5</accession>
<dbReference type="EMBL" id="VJDK01000050">
    <property type="protein sequence ID" value="MWY74891.1"/>
    <property type="molecule type" value="Genomic_DNA"/>
</dbReference>
<name>A0A6B0KBF5_FRATU</name>
<dbReference type="EMBL" id="VJIQ01000051">
    <property type="protein sequence ID" value="MXB14107.1"/>
    <property type="molecule type" value="Genomic_DNA"/>
</dbReference>
<organism evidence="1">
    <name type="scientific">Francisella tularensis</name>
    <dbReference type="NCBI Taxonomy" id="263"/>
    <lineage>
        <taxon>Bacteria</taxon>
        <taxon>Pseudomonadati</taxon>
        <taxon>Pseudomonadota</taxon>
        <taxon>Gammaproteobacteria</taxon>
        <taxon>Thiotrichales</taxon>
        <taxon>Francisellaceae</taxon>
        <taxon>Francisella</taxon>
    </lineage>
</organism>
<evidence type="ECO:0000313" key="2">
    <source>
        <dbReference type="EMBL" id="MXB14107.1"/>
    </source>
</evidence>